<dbReference type="GO" id="GO:0000794">
    <property type="term" value="C:condensed nuclear chromosome"/>
    <property type="evidence" value="ECO:0007669"/>
    <property type="project" value="InterPro"/>
</dbReference>
<dbReference type="PANTHER" id="PTHR35668">
    <property type="entry name" value="PROTEIN SHORTAGE IN CHIASMATA 1 ORTHOLOG"/>
    <property type="match status" value="1"/>
</dbReference>
<dbReference type="GO" id="GO:0003697">
    <property type="term" value="F:single-stranded DNA binding"/>
    <property type="evidence" value="ECO:0007669"/>
    <property type="project" value="TreeGrafter"/>
</dbReference>
<dbReference type="Pfam" id="PF17825">
    <property type="entry name" value="DUF5587"/>
    <property type="match status" value="2"/>
</dbReference>
<evidence type="ECO:0000313" key="2">
    <source>
        <dbReference type="EMBL" id="KAG8595135.1"/>
    </source>
</evidence>
<name>A0AAV7DCI9_ENGPU</name>
<organism evidence="2 3">
    <name type="scientific">Engystomops pustulosus</name>
    <name type="common">Tungara frog</name>
    <name type="synonym">Physalaemus pustulosus</name>
    <dbReference type="NCBI Taxonomy" id="76066"/>
    <lineage>
        <taxon>Eukaryota</taxon>
        <taxon>Metazoa</taxon>
        <taxon>Chordata</taxon>
        <taxon>Craniata</taxon>
        <taxon>Vertebrata</taxon>
        <taxon>Euteleostomi</taxon>
        <taxon>Amphibia</taxon>
        <taxon>Batrachia</taxon>
        <taxon>Anura</taxon>
        <taxon>Neobatrachia</taxon>
        <taxon>Hyloidea</taxon>
        <taxon>Leptodactylidae</taxon>
        <taxon>Leiuperinae</taxon>
        <taxon>Engystomops</taxon>
    </lineage>
</organism>
<protein>
    <submittedName>
        <fullName evidence="2">Uncharacterized protein</fullName>
    </submittedName>
</protein>
<accession>A0AAV7DCI9</accession>
<dbReference type="EMBL" id="WNYA01000001">
    <property type="protein sequence ID" value="KAG8595135.1"/>
    <property type="molecule type" value="Genomic_DNA"/>
</dbReference>
<feature type="region of interest" description="Disordered" evidence="1">
    <location>
        <begin position="546"/>
        <end position="570"/>
    </location>
</feature>
<dbReference type="AlphaFoldDB" id="A0AAV7DCI9"/>
<proteinExistence type="predicted"/>
<dbReference type="GO" id="GO:0016887">
    <property type="term" value="F:ATP hydrolysis activity"/>
    <property type="evidence" value="ECO:0007669"/>
    <property type="project" value="InterPro"/>
</dbReference>
<comment type="caution">
    <text evidence="2">The sequence shown here is derived from an EMBL/GenBank/DDBJ whole genome shotgun (WGS) entry which is preliminary data.</text>
</comment>
<dbReference type="PANTHER" id="PTHR35668:SF1">
    <property type="entry name" value="PROTEIN SHORTAGE IN CHIASMATA 1 ORTHOLOG"/>
    <property type="match status" value="1"/>
</dbReference>
<dbReference type="InterPro" id="IPR039991">
    <property type="entry name" value="SHOC1"/>
</dbReference>
<dbReference type="Proteomes" id="UP000824782">
    <property type="component" value="Unassembled WGS sequence"/>
</dbReference>
<reference evidence="2" key="1">
    <citation type="thesis" date="2020" institute="ProQuest LLC" country="789 East Eisenhower Parkway, Ann Arbor, MI, USA">
        <title>Comparative Genomics and Chromosome Evolution.</title>
        <authorList>
            <person name="Mudd A.B."/>
        </authorList>
    </citation>
    <scope>NUCLEOTIDE SEQUENCE</scope>
    <source>
        <strain evidence="2">237g6f4</strain>
        <tissue evidence="2">Blood</tissue>
    </source>
</reference>
<gene>
    <name evidence="2" type="ORF">GDO81_001430</name>
</gene>
<evidence type="ECO:0000256" key="1">
    <source>
        <dbReference type="SAM" id="MobiDB-lite"/>
    </source>
</evidence>
<evidence type="ECO:0000313" key="3">
    <source>
        <dbReference type="Proteomes" id="UP000824782"/>
    </source>
</evidence>
<dbReference type="GO" id="GO:0000712">
    <property type="term" value="P:resolution of meiotic recombination intermediates"/>
    <property type="evidence" value="ECO:0007669"/>
    <property type="project" value="InterPro"/>
</dbReference>
<sequence length="769" mass="87336">MAKQYLTPSKEISSASQANIRQQQSCQSFKSMGEGLSGHNPQEKDWDLLSSFIAVRSRNSLGHSVCKHQENVLPQASQCDAHHILQNSAEPVIKKLICLEVIACMEWSFTSVSFDCTRFLLREQEKIISSIGKRSDKDVMIFQHAALLHILVTLRDLNLMCSLDPTLEYLCKAKQKYETVLGPCLDPLWRKLRIIQFARDKAKETNPKITALLKWMEKAAMEYEHLKVVILTQMDSKVIEETLNNICKTKGLRAIGLCPASGNTFLKTTDVLDRLTSCFCLISNNQYIASDFPWTHFSLVIEYDCTDYWLQLCQNIHVSHMTFKTSVPNNLNNPKHHNHHCKHVPYVLLSSEELINNAELLHILESRYSLSGEILHGVSLIYSAIIPFTSKSEDVDIKVLISSGIDETASLIHQIVEKTLMLSKCDPYKWLDRSWISVQISEEEKVLLSFPCNNPMAAQLLLSRGSSLQWLLSANLEQLKQLFPEVPSKVLKMFTDTTTLHHLRLSTSTQRLSQTASTATMQGVSTKDQVPCICTKMMHQSDVSLNEASSTKCHDQSNPSPFQKSNLTDSISQQPVASAIHTFATFTETLRQWTWTESGSEQHLNQSARLQGNIYHSSFFSSEHSSFNEVSHHTNSGHRSNEQEPRFSINQKSFYADLLHEQSSTNTSYCRREFQDAMTQSLASVNQKELFKQTHETGVQVFSASSKRTTKDSHSEIIKKRRLTLSSVMVTEDKPAVRTVTQLSQEKKRKLSYEKVPGRCDGQTRLKFF</sequence>
<keyword evidence="3" id="KW-1185">Reference proteome</keyword>